<evidence type="ECO:0000313" key="2">
    <source>
        <dbReference type="EMBL" id="CAA9383747.1"/>
    </source>
</evidence>
<reference evidence="2" key="1">
    <citation type="submission" date="2020-02" db="EMBL/GenBank/DDBJ databases">
        <authorList>
            <person name="Meier V. D."/>
        </authorList>
    </citation>
    <scope>NUCLEOTIDE SEQUENCE</scope>
    <source>
        <strain evidence="2">AVDCRST_MAG21</strain>
    </source>
</reference>
<dbReference type="AlphaFoldDB" id="A0A6J4NEF0"/>
<name>A0A6J4NEF0_9ACTN</name>
<dbReference type="EMBL" id="CADCUL010000157">
    <property type="protein sequence ID" value="CAA9383747.1"/>
    <property type="molecule type" value="Genomic_DNA"/>
</dbReference>
<dbReference type="Gene3D" id="3.40.50.300">
    <property type="entry name" value="P-loop containing nucleotide triphosphate hydrolases"/>
    <property type="match status" value="1"/>
</dbReference>
<feature type="region of interest" description="Disordered" evidence="1">
    <location>
        <begin position="361"/>
        <end position="392"/>
    </location>
</feature>
<protein>
    <submittedName>
        <fullName evidence="2">Uncharacterized protein</fullName>
    </submittedName>
</protein>
<evidence type="ECO:0000256" key="1">
    <source>
        <dbReference type="SAM" id="MobiDB-lite"/>
    </source>
</evidence>
<sequence>MTPAAKRVYLHIGAPKTGTTYLQDVLFRNRAALAGQGLLVPGGRPSAHYEAALDLRALAFGGYRDPRADGAWAELVEQVMEWDGRAAVISHELLSGADEDAMARAVSSFAGSSGGDAEVHVIYTARDLGRQVPAMWQESVKNGQELPFGTYLRRLSSRKRRGRAARIFWRQQHVVEVLQRWSAHVPPDRVHVVLVPPPGRPTDLLWRRFASVIGVDTDGLDLEVERTNVSLGLAEAELLRRVNVTLDDDLAWPDYGPTVKFWFAEQVLADLTRGPRAAVPPAMHGWIQRQAAQITSELAASGWDVVGDLTDLDPVIDGARRTSESEAAGRTSGSAGEGSAQNAVRPPYAADAEPDANAALADEDELTDDFTDDPDEDEEPDPHSEPSDAQVLDVATKALAVLLRERARVLGKRAAGPRPPQTLPQRLMQGAARARQLVRRRLAARRGD</sequence>
<feature type="compositionally biased region" description="Acidic residues" evidence="1">
    <location>
        <begin position="361"/>
        <end position="380"/>
    </location>
</feature>
<feature type="region of interest" description="Disordered" evidence="1">
    <location>
        <begin position="320"/>
        <end position="343"/>
    </location>
</feature>
<proteinExistence type="predicted"/>
<organism evidence="2">
    <name type="scientific">uncultured Nocardioidaceae bacterium</name>
    <dbReference type="NCBI Taxonomy" id="253824"/>
    <lineage>
        <taxon>Bacteria</taxon>
        <taxon>Bacillati</taxon>
        <taxon>Actinomycetota</taxon>
        <taxon>Actinomycetes</taxon>
        <taxon>Propionibacteriales</taxon>
        <taxon>Nocardioidaceae</taxon>
        <taxon>environmental samples</taxon>
    </lineage>
</organism>
<gene>
    <name evidence="2" type="ORF">AVDCRST_MAG21-1800</name>
</gene>
<accession>A0A6J4NEF0</accession>
<dbReference type="SUPFAM" id="SSF52540">
    <property type="entry name" value="P-loop containing nucleoside triphosphate hydrolases"/>
    <property type="match status" value="1"/>
</dbReference>
<dbReference type="InterPro" id="IPR027417">
    <property type="entry name" value="P-loop_NTPase"/>
</dbReference>
<feature type="compositionally biased region" description="Polar residues" evidence="1">
    <location>
        <begin position="331"/>
        <end position="342"/>
    </location>
</feature>